<feature type="domain" description="EAL" evidence="2">
    <location>
        <begin position="407"/>
        <end position="659"/>
    </location>
</feature>
<dbReference type="KEGG" id="avp:AVENP_0015"/>
<accession>A0AAE7B864</accession>
<dbReference type="PROSITE" id="PS50883">
    <property type="entry name" value="EAL"/>
    <property type="match status" value="1"/>
</dbReference>
<evidence type="ECO:0000259" key="2">
    <source>
        <dbReference type="PROSITE" id="PS50883"/>
    </source>
</evidence>
<dbReference type="InterPro" id="IPR035919">
    <property type="entry name" value="EAL_sf"/>
</dbReference>
<dbReference type="AlphaFoldDB" id="A0AAE7B864"/>
<keyword evidence="5" id="KW-1185">Reference proteome</keyword>
<dbReference type="Pfam" id="PF00990">
    <property type="entry name" value="GGDEF"/>
    <property type="match status" value="1"/>
</dbReference>
<keyword evidence="1" id="KW-1133">Transmembrane helix</keyword>
<sequence>MWNKFSIKVQLIVFMSLIVVAVEVATLFFVLKIQKEENNIYAITESNAITKSLNNDLLKYLLAPSADMLSDINFRLSAFEKIDAMVLFDDSNNPIYKFGDIKNINEKLDENNTLFKENHLLIKNSITLNDQEFGSTLLSVDLTSFRIKQEKITYIILAIFPFALIFGIILSLFLSKSYTKPFLNLLNAMRKSDPTKNEIIEVKTNANNEIKELFSGFNNLMNQISLSTKQLQFNASHDQLTNIHNRFFIEDELSLALKTVNEKGYALFHINLDQFKLINESADYQTGDELLKMISSYFKSFLPEDSIFARLDADGFVLLLKNISFEDSKDFLQVSLEKLSDFRFSNKNETFSISACISLVHFKAFEYTLKELLKASFNSLYSAKASGRNKSHIFDKSDENTKRFSIELETAKFIKEALGNGPSRFELFAQDIVPLQYESDKISYEILIRMWDKDGKFVSPLDFLPTAERYQLMTDIDIHVLWSYLEIVTKDKKHLEKLHSAHINLAGSSLNNIDFQTKVKEAIKHFDFPWEKLELEVTESSAIGSFNKANEFISFLKSGKIGLALDDFGTGMASFEYLKSMPFDVVRIDGSFVKDMHTDPTDKAVIKYIQEIATLKNQETVAEYVETKQDVDELRKLGITYGQGYFLGKPRPLSSWLED</sequence>
<dbReference type="GO" id="GO:0071111">
    <property type="term" value="F:cyclic-guanylate-specific phosphodiesterase activity"/>
    <property type="evidence" value="ECO:0007669"/>
    <property type="project" value="InterPro"/>
</dbReference>
<reference evidence="4 5" key="1">
    <citation type="submission" date="2020-05" db="EMBL/GenBank/DDBJ databases">
        <title>Complete genome sequencing of Campylobacter and Arcobacter type strains.</title>
        <authorList>
            <person name="Miller W.G."/>
            <person name="Yee E."/>
        </authorList>
    </citation>
    <scope>NUCLEOTIDE SEQUENCE [LARGE SCALE GENOMIC DNA]</scope>
    <source>
        <strain evidence="4 5">LMG 26156</strain>
    </source>
</reference>
<feature type="domain" description="GGDEF" evidence="3">
    <location>
        <begin position="263"/>
        <end position="396"/>
    </location>
</feature>
<dbReference type="PANTHER" id="PTHR33121">
    <property type="entry name" value="CYCLIC DI-GMP PHOSPHODIESTERASE PDEF"/>
    <property type="match status" value="1"/>
</dbReference>
<dbReference type="EMBL" id="CP053840">
    <property type="protein sequence ID" value="QKF65597.1"/>
    <property type="molecule type" value="Genomic_DNA"/>
</dbReference>
<dbReference type="NCBIfam" id="TIGR00254">
    <property type="entry name" value="GGDEF"/>
    <property type="match status" value="1"/>
</dbReference>
<dbReference type="Gene3D" id="3.30.70.270">
    <property type="match status" value="1"/>
</dbReference>
<organism evidence="4 5">
    <name type="scientific">Arcobacter venerupis</name>
    <dbReference type="NCBI Taxonomy" id="1054033"/>
    <lineage>
        <taxon>Bacteria</taxon>
        <taxon>Pseudomonadati</taxon>
        <taxon>Campylobacterota</taxon>
        <taxon>Epsilonproteobacteria</taxon>
        <taxon>Campylobacterales</taxon>
        <taxon>Arcobacteraceae</taxon>
        <taxon>Arcobacter</taxon>
    </lineage>
</organism>
<dbReference type="InterPro" id="IPR029787">
    <property type="entry name" value="Nucleotide_cyclase"/>
</dbReference>
<name>A0AAE7B864_9BACT</name>
<proteinExistence type="predicted"/>
<dbReference type="Gene3D" id="3.20.20.450">
    <property type="entry name" value="EAL domain"/>
    <property type="match status" value="1"/>
</dbReference>
<dbReference type="Pfam" id="PF00563">
    <property type="entry name" value="EAL"/>
    <property type="match status" value="1"/>
</dbReference>
<dbReference type="PROSITE" id="PS50887">
    <property type="entry name" value="GGDEF"/>
    <property type="match status" value="1"/>
</dbReference>
<feature type="transmembrane region" description="Helical" evidence="1">
    <location>
        <begin position="12"/>
        <end position="31"/>
    </location>
</feature>
<evidence type="ECO:0000259" key="3">
    <source>
        <dbReference type="PROSITE" id="PS50887"/>
    </source>
</evidence>
<keyword evidence="1" id="KW-0472">Membrane</keyword>
<evidence type="ECO:0000313" key="4">
    <source>
        <dbReference type="EMBL" id="QKF65597.1"/>
    </source>
</evidence>
<dbReference type="RefSeq" id="WP_128359790.1">
    <property type="nucleotide sequence ID" value="NZ_CP053840.1"/>
</dbReference>
<dbReference type="SUPFAM" id="SSF141868">
    <property type="entry name" value="EAL domain-like"/>
    <property type="match status" value="1"/>
</dbReference>
<dbReference type="InterPro" id="IPR043128">
    <property type="entry name" value="Rev_trsase/Diguanyl_cyclase"/>
</dbReference>
<dbReference type="SMART" id="SM00052">
    <property type="entry name" value="EAL"/>
    <property type="match status" value="1"/>
</dbReference>
<gene>
    <name evidence="4" type="ORF">AVENP_0015</name>
</gene>
<evidence type="ECO:0000256" key="1">
    <source>
        <dbReference type="SAM" id="Phobius"/>
    </source>
</evidence>
<dbReference type="SUPFAM" id="SSF55073">
    <property type="entry name" value="Nucleotide cyclase"/>
    <property type="match status" value="1"/>
</dbReference>
<dbReference type="CDD" id="cd01949">
    <property type="entry name" value="GGDEF"/>
    <property type="match status" value="1"/>
</dbReference>
<evidence type="ECO:0000313" key="5">
    <source>
        <dbReference type="Proteomes" id="UP000503482"/>
    </source>
</evidence>
<dbReference type="InterPro" id="IPR001633">
    <property type="entry name" value="EAL_dom"/>
</dbReference>
<dbReference type="InterPro" id="IPR050706">
    <property type="entry name" value="Cyclic-di-GMP_PDE-like"/>
</dbReference>
<dbReference type="PANTHER" id="PTHR33121:SF23">
    <property type="entry name" value="CYCLIC DI-GMP PHOSPHODIESTERASE PDEB"/>
    <property type="match status" value="1"/>
</dbReference>
<feature type="transmembrane region" description="Helical" evidence="1">
    <location>
        <begin position="152"/>
        <end position="174"/>
    </location>
</feature>
<dbReference type="CDD" id="cd01948">
    <property type="entry name" value="EAL"/>
    <property type="match status" value="1"/>
</dbReference>
<dbReference type="SMART" id="SM00267">
    <property type="entry name" value="GGDEF"/>
    <property type="match status" value="1"/>
</dbReference>
<dbReference type="InterPro" id="IPR000160">
    <property type="entry name" value="GGDEF_dom"/>
</dbReference>
<dbReference type="Gene3D" id="6.10.340.10">
    <property type="match status" value="1"/>
</dbReference>
<dbReference type="Proteomes" id="UP000503482">
    <property type="component" value="Chromosome"/>
</dbReference>
<protein>
    <submittedName>
        <fullName evidence="4">Diguanylate cyclase/phosphodiesterase</fullName>
    </submittedName>
</protein>
<keyword evidence="1" id="KW-0812">Transmembrane</keyword>